<sequence length="485" mass="51719">MEKFDSGLAIDQAMLEFTPPAEVIRPHGRNVDMQRKTNGVLVAAFLCSLCVSTAYANVSLTPQRWDTYALQGSHNAYYPSGFPARSWTFVVPGARNINRKIVRSPITIRDLVGFPIGVSVVGGVVYAPNDNGYLYALNAKDGHLRWAANAYGQIMTTPLVETVKSQKLAYIGVGNSVFAYSQAKRFGIPGAHVVRGTDVSAIEAIDTNDGMLRWVYPTKGEDMPTPVFVNGKIIFGNGDGHVYALGAENGTLLWKTSIDSFVSMSSATPADGGQIVVLGGTHPSAIYGISSVSGKILWKVYPRGIYSSSGGDGTWAAQGNVVVGQIEIHRAAQAKGMSSSEEIALNARSGHVLWSKVLGSGKVPPRNKDAVPTVVDGTIFTGSPVTHDEYAMALESGRILWKVHLSAGMKAAPLVLKDRVIQPTGNGDLYALDKQTGAVENIYRNRCGGFGPQNGVVIGSTYFIGSNAGCVEAIPTSEILDRHRG</sequence>
<dbReference type="InterPro" id="IPR002372">
    <property type="entry name" value="PQQ_rpt_dom"/>
</dbReference>
<dbReference type="SMART" id="SM00564">
    <property type="entry name" value="PQQ"/>
    <property type="match status" value="5"/>
</dbReference>
<proteinExistence type="predicted"/>
<organism evidence="2 3">
    <name type="scientific">Acidithiobacillus caldus (strain ATCC 51756 / DSM 8584 / KU)</name>
    <dbReference type="NCBI Taxonomy" id="637389"/>
    <lineage>
        <taxon>Bacteria</taxon>
        <taxon>Pseudomonadati</taxon>
        <taxon>Pseudomonadota</taxon>
        <taxon>Acidithiobacillia</taxon>
        <taxon>Acidithiobacillales</taxon>
        <taxon>Acidithiobacillaceae</taxon>
        <taxon>Acidithiobacillus</taxon>
    </lineage>
</organism>
<dbReference type="HOGENOM" id="CLU_030956_0_0_6"/>
<dbReference type="PANTHER" id="PTHR34512">
    <property type="entry name" value="CELL SURFACE PROTEIN"/>
    <property type="match status" value="1"/>
</dbReference>
<protein>
    <recommendedName>
        <fullName evidence="1">Pyrrolo-quinoline quinone repeat domain-containing protein</fullName>
    </recommendedName>
</protein>
<dbReference type="Gene3D" id="2.40.128.630">
    <property type="match status" value="1"/>
</dbReference>
<dbReference type="PANTHER" id="PTHR34512:SF30">
    <property type="entry name" value="OUTER MEMBRANE PROTEIN ASSEMBLY FACTOR BAMB"/>
    <property type="match status" value="1"/>
</dbReference>
<gene>
    <name evidence="2" type="ORF">Acaty_c0884</name>
</gene>
<dbReference type="Proteomes" id="UP000005522">
    <property type="component" value="Chromosome"/>
</dbReference>
<dbReference type="Gene3D" id="2.40.10.480">
    <property type="match status" value="1"/>
</dbReference>
<feature type="domain" description="Pyrrolo-quinoline quinone repeat" evidence="1">
    <location>
        <begin position="187"/>
        <end position="299"/>
    </location>
</feature>
<dbReference type="InterPro" id="IPR015943">
    <property type="entry name" value="WD40/YVTN_repeat-like_dom_sf"/>
</dbReference>
<name>A0A059ZT46_ACICK</name>
<dbReference type="SUPFAM" id="SSF50998">
    <property type="entry name" value="Quinoprotein alcohol dehydrogenase-like"/>
    <property type="match status" value="2"/>
</dbReference>
<dbReference type="Gene3D" id="2.130.10.10">
    <property type="entry name" value="YVTN repeat-like/Quinoprotein amine dehydrogenase"/>
    <property type="match status" value="1"/>
</dbReference>
<dbReference type="Pfam" id="PF13360">
    <property type="entry name" value="PQQ_2"/>
    <property type="match status" value="3"/>
</dbReference>
<feature type="domain" description="Pyrrolo-quinoline quinone repeat" evidence="1">
    <location>
        <begin position="343"/>
        <end position="439"/>
    </location>
</feature>
<evidence type="ECO:0000313" key="3">
    <source>
        <dbReference type="Proteomes" id="UP000005522"/>
    </source>
</evidence>
<feature type="domain" description="Pyrrolo-quinoline quinone repeat" evidence="1">
    <location>
        <begin position="117"/>
        <end position="161"/>
    </location>
</feature>
<dbReference type="AlphaFoldDB" id="A0A059ZT46"/>
<dbReference type="InterPro" id="IPR018391">
    <property type="entry name" value="PQQ_b-propeller_rpt"/>
</dbReference>
<dbReference type="KEGG" id="acz:Acaty_c0884"/>
<dbReference type="InterPro" id="IPR011047">
    <property type="entry name" value="Quinoprotein_ADH-like_sf"/>
</dbReference>
<dbReference type="EMBL" id="CP005986">
    <property type="protein sequence ID" value="AIA54760.1"/>
    <property type="molecule type" value="Genomic_DNA"/>
</dbReference>
<evidence type="ECO:0000259" key="1">
    <source>
        <dbReference type="Pfam" id="PF13360"/>
    </source>
</evidence>
<reference evidence="2 3" key="1">
    <citation type="journal article" date="2009" name="J. Bacteriol.">
        <title>Draft genome sequence of the extremely acidophilic bacterium Acidithiobacillus caldus ATCC 51756 reveals metabolic versatility in the genus Acidithiobacillus.</title>
        <authorList>
            <person name="Valdes J."/>
            <person name="Quatrini R."/>
            <person name="Hallberg K."/>
            <person name="Dopson M."/>
            <person name="Valenzuela P.D."/>
            <person name="Holmes D.S."/>
        </authorList>
    </citation>
    <scope>NUCLEOTIDE SEQUENCE [LARGE SCALE GENOMIC DNA]</scope>
    <source>
        <strain evidence="3">ATCC 51756 / DSM 8584 / KU</strain>
    </source>
</reference>
<dbReference type="eggNOG" id="COG1520">
    <property type="taxonomic scope" value="Bacteria"/>
</dbReference>
<accession>A0A059ZT46</accession>
<dbReference type="RefSeq" id="WP_004867410.1">
    <property type="nucleotide sequence ID" value="NZ_CP005986.1"/>
</dbReference>
<evidence type="ECO:0000313" key="2">
    <source>
        <dbReference type="EMBL" id="AIA54760.1"/>
    </source>
</evidence>